<dbReference type="OrthoDB" id="10500375at2759"/>
<dbReference type="Gene3D" id="1.25.40.10">
    <property type="entry name" value="Tetratricopeptide repeat domain"/>
    <property type="match status" value="2"/>
</dbReference>
<feature type="compositionally biased region" description="Low complexity" evidence="1">
    <location>
        <begin position="354"/>
        <end position="367"/>
    </location>
</feature>
<evidence type="ECO:0000313" key="3">
    <source>
        <dbReference type="Proteomes" id="UP000179807"/>
    </source>
</evidence>
<evidence type="ECO:0000256" key="1">
    <source>
        <dbReference type="SAM" id="MobiDB-lite"/>
    </source>
</evidence>
<feature type="compositionally biased region" description="Polar residues" evidence="1">
    <location>
        <begin position="330"/>
        <end position="348"/>
    </location>
</feature>
<dbReference type="AlphaFoldDB" id="A0A1J4K3H8"/>
<feature type="region of interest" description="Disordered" evidence="1">
    <location>
        <begin position="329"/>
        <end position="383"/>
    </location>
</feature>
<protein>
    <recommendedName>
        <fullName evidence="4">TPR Domain containing protein</fullName>
    </recommendedName>
</protein>
<organism evidence="2 3">
    <name type="scientific">Tritrichomonas foetus</name>
    <dbReference type="NCBI Taxonomy" id="1144522"/>
    <lineage>
        <taxon>Eukaryota</taxon>
        <taxon>Metamonada</taxon>
        <taxon>Parabasalia</taxon>
        <taxon>Tritrichomonadida</taxon>
        <taxon>Tritrichomonadidae</taxon>
        <taxon>Tritrichomonas</taxon>
    </lineage>
</organism>
<feature type="compositionally biased region" description="Polar residues" evidence="1">
    <location>
        <begin position="1"/>
        <end position="25"/>
    </location>
</feature>
<dbReference type="InterPro" id="IPR011990">
    <property type="entry name" value="TPR-like_helical_dom_sf"/>
</dbReference>
<reference evidence="2" key="1">
    <citation type="submission" date="2016-10" db="EMBL/GenBank/DDBJ databases">
        <authorList>
            <person name="Benchimol M."/>
            <person name="Almeida L.G."/>
            <person name="Vasconcelos A.T."/>
            <person name="Perreira-Neves A."/>
            <person name="Rosa I.A."/>
            <person name="Tasca T."/>
            <person name="Bogo M.R."/>
            <person name="de Souza W."/>
        </authorList>
    </citation>
    <scope>NUCLEOTIDE SEQUENCE [LARGE SCALE GENOMIC DNA]</scope>
    <source>
        <strain evidence="2">K</strain>
    </source>
</reference>
<dbReference type="Proteomes" id="UP000179807">
    <property type="component" value="Unassembled WGS sequence"/>
</dbReference>
<keyword evidence="3" id="KW-1185">Reference proteome</keyword>
<feature type="region of interest" description="Disordered" evidence="1">
    <location>
        <begin position="1"/>
        <end position="39"/>
    </location>
</feature>
<comment type="caution">
    <text evidence="2">The sequence shown here is derived from an EMBL/GenBank/DDBJ whole genome shotgun (WGS) entry which is preliminary data.</text>
</comment>
<gene>
    <name evidence="2" type="ORF">TRFO_28546</name>
</gene>
<name>A0A1J4K3H8_9EUKA</name>
<accession>A0A1J4K3H8</accession>
<dbReference type="SUPFAM" id="SSF48452">
    <property type="entry name" value="TPR-like"/>
    <property type="match status" value="1"/>
</dbReference>
<evidence type="ECO:0000313" key="2">
    <source>
        <dbReference type="EMBL" id="OHT04045.1"/>
    </source>
</evidence>
<dbReference type="RefSeq" id="XP_068357181.1">
    <property type="nucleotide sequence ID" value="XM_068506239.1"/>
</dbReference>
<dbReference type="GeneID" id="94840943"/>
<dbReference type="EMBL" id="MLAK01000807">
    <property type="protein sequence ID" value="OHT04045.1"/>
    <property type="molecule type" value="Genomic_DNA"/>
</dbReference>
<dbReference type="VEuPathDB" id="TrichDB:TRFO_28546"/>
<evidence type="ECO:0008006" key="4">
    <source>
        <dbReference type="Google" id="ProtNLM"/>
    </source>
</evidence>
<sequence>MSSRNQTRSDLSRSSQRKTISTAKMTQRDMDSSAHRLARIPNKFTVPKAAKIEQPESYAISYFNNNPDVQLDKRSPIEKLEEINQRLDGEELDDNDRFNFLVQRKSLSFLAYGENSPECFEALRDLGNFYNRQNRPESALRHLSKAQQITRSIEVSDEDSLSLAIELSEAHLSSKATTKAENNKQLNNAESALNPYIEIEVEDKTLAYKRDLLLARIKARRNKYDDALKLYEKSIDSLDVANDGRKNAGTAALYLEIGECAENANDMKTSNKMYKKAYDTFIELNMTDSAKLVEGKIPPSYLEEDYNYDQNYVQNTEEEEMVETRMLKTMTDSSLQSPHQSAIQTPKTPESENKSSSSSSSSSPNHSPRSRNNEQQENEENEN</sequence>
<proteinExistence type="predicted"/>